<proteinExistence type="predicted"/>
<feature type="transmembrane region" description="Helical" evidence="7">
    <location>
        <begin position="146"/>
        <end position="165"/>
    </location>
</feature>
<organism evidence="8 9">
    <name type="scientific">Plantactinospora sonchi</name>
    <dbReference type="NCBI Taxonomy" id="1544735"/>
    <lineage>
        <taxon>Bacteria</taxon>
        <taxon>Bacillati</taxon>
        <taxon>Actinomycetota</taxon>
        <taxon>Actinomycetes</taxon>
        <taxon>Micromonosporales</taxon>
        <taxon>Micromonosporaceae</taxon>
        <taxon>Plantactinospora</taxon>
    </lineage>
</organism>
<feature type="transmembrane region" description="Helical" evidence="7">
    <location>
        <begin position="267"/>
        <end position="284"/>
    </location>
</feature>
<evidence type="ECO:0000256" key="5">
    <source>
        <dbReference type="ARBA" id="ARBA00023136"/>
    </source>
</evidence>
<feature type="compositionally biased region" description="Low complexity" evidence="6">
    <location>
        <begin position="9"/>
        <end position="27"/>
    </location>
</feature>
<feature type="compositionally biased region" description="Low complexity" evidence="6">
    <location>
        <begin position="375"/>
        <end position="411"/>
    </location>
</feature>
<evidence type="ECO:0000256" key="4">
    <source>
        <dbReference type="ARBA" id="ARBA00022989"/>
    </source>
</evidence>
<comment type="subcellular location">
    <subcellularLocation>
        <location evidence="1">Cell membrane</location>
        <topology evidence="1">Multi-pass membrane protein</topology>
    </subcellularLocation>
</comment>
<evidence type="ECO:0000313" key="9">
    <source>
        <dbReference type="Proteomes" id="UP001332243"/>
    </source>
</evidence>
<dbReference type="Pfam" id="PF02653">
    <property type="entry name" value="BPD_transp_2"/>
    <property type="match status" value="1"/>
</dbReference>
<protein>
    <submittedName>
        <fullName evidence="8">Branched-chain amino acid ABC transporter permease</fullName>
    </submittedName>
</protein>
<keyword evidence="9" id="KW-1185">Reference proteome</keyword>
<dbReference type="InterPro" id="IPR043428">
    <property type="entry name" value="LivM-like"/>
</dbReference>
<gene>
    <name evidence="8" type="ORF">V1633_09665</name>
</gene>
<feature type="transmembrane region" description="Helical" evidence="7">
    <location>
        <begin position="291"/>
        <end position="308"/>
    </location>
</feature>
<evidence type="ECO:0000256" key="1">
    <source>
        <dbReference type="ARBA" id="ARBA00004651"/>
    </source>
</evidence>
<feature type="transmembrane region" description="Helical" evidence="7">
    <location>
        <begin position="241"/>
        <end position="261"/>
    </location>
</feature>
<accession>A0ABU7RQH6</accession>
<sequence>MPSVSESLTPAAGTAPATTSTPPGPVAADPGRRRLGRLLYGAAILVLVAGVLAFPALAPNPYILSAGVVVLNYAVLSTSWNFVGGFTGYISLGHGALAGLGGYATGLLVVRAGLPSFVALAVAGLLVAALAVPIGYAALRVRGASFVIVSIALVLILLLVFQSWASFTGGSRGLVVPRPFPGLLRPEHHRAFFYLFAALLGLALLVWWLIDRSRFGLGLKAIREDEDKAEALGTPTFGYKLVVFVISAGFTGLAGGLYALWFGDLDPVFQFSILTGSYLVLMALLGGVRQLFGPLVGALVVGIALEYFKVEFGDTQLHLVATGVLLALVVLFMPDGVLPALGTLLNRFLRPTQASIREVTAAELRAQRGGGEAGQGAVAEPPGQRVAAGTAEEPAADAEPPVDGGPAADAEPTGRDAR</sequence>
<feature type="transmembrane region" description="Helical" evidence="7">
    <location>
        <begin position="90"/>
        <end position="110"/>
    </location>
</feature>
<evidence type="ECO:0000256" key="3">
    <source>
        <dbReference type="ARBA" id="ARBA00022692"/>
    </source>
</evidence>
<dbReference type="Proteomes" id="UP001332243">
    <property type="component" value="Unassembled WGS sequence"/>
</dbReference>
<name>A0ABU7RQH6_9ACTN</name>
<feature type="transmembrane region" description="Helical" evidence="7">
    <location>
        <begin position="320"/>
        <end position="345"/>
    </location>
</feature>
<evidence type="ECO:0000256" key="7">
    <source>
        <dbReference type="SAM" id="Phobius"/>
    </source>
</evidence>
<keyword evidence="4 7" id="KW-1133">Transmembrane helix</keyword>
<keyword evidence="2" id="KW-1003">Cell membrane</keyword>
<reference evidence="8 9" key="1">
    <citation type="submission" date="2024-01" db="EMBL/GenBank/DDBJ databases">
        <title>Genome insights into Plantactinospora sonchi sp. nov.</title>
        <authorList>
            <person name="Wang L."/>
        </authorList>
    </citation>
    <scope>NUCLEOTIDE SEQUENCE [LARGE SCALE GENOMIC DNA]</scope>
    <source>
        <strain evidence="8 9">NEAU-QY2</strain>
    </source>
</reference>
<dbReference type="RefSeq" id="WP_331213882.1">
    <property type="nucleotide sequence ID" value="NZ_JAZGQK010000007.1"/>
</dbReference>
<feature type="region of interest" description="Disordered" evidence="6">
    <location>
        <begin position="1"/>
        <end position="27"/>
    </location>
</feature>
<evidence type="ECO:0000256" key="6">
    <source>
        <dbReference type="SAM" id="MobiDB-lite"/>
    </source>
</evidence>
<feature type="transmembrane region" description="Helical" evidence="7">
    <location>
        <begin position="116"/>
        <end position="139"/>
    </location>
</feature>
<feature type="region of interest" description="Disordered" evidence="6">
    <location>
        <begin position="370"/>
        <end position="418"/>
    </location>
</feature>
<dbReference type="PANTHER" id="PTHR30482">
    <property type="entry name" value="HIGH-AFFINITY BRANCHED-CHAIN AMINO ACID TRANSPORT SYSTEM PERMEASE"/>
    <property type="match status" value="1"/>
</dbReference>
<evidence type="ECO:0000256" key="2">
    <source>
        <dbReference type="ARBA" id="ARBA00022475"/>
    </source>
</evidence>
<keyword evidence="5 7" id="KW-0472">Membrane</keyword>
<comment type="caution">
    <text evidence="8">The sequence shown here is derived from an EMBL/GenBank/DDBJ whole genome shotgun (WGS) entry which is preliminary data.</text>
</comment>
<evidence type="ECO:0000313" key="8">
    <source>
        <dbReference type="EMBL" id="MEE6258754.1"/>
    </source>
</evidence>
<dbReference type="PANTHER" id="PTHR30482:SF10">
    <property type="entry name" value="HIGH-AFFINITY BRANCHED-CHAIN AMINO ACID TRANSPORT PROTEIN BRAE"/>
    <property type="match status" value="1"/>
</dbReference>
<dbReference type="InterPro" id="IPR001851">
    <property type="entry name" value="ABC_transp_permease"/>
</dbReference>
<keyword evidence="3 7" id="KW-0812">Transmembrane</keyword>
<dbReference type="CDD" id="cd06581">
    <property type="entry name" value="TM_PBP1_LivM_like"/>
    <property type="match status" value="1"/>
</dbReference>
<dbReference type="EMBL" id="JAZGQK010000007">
    <property type="protein sequence ID" value="MEE6258754.1"/>
    <property type="molecule type" value="Genomic_DNA"/>
</dbReference>
<feature type="transmembrane region" description="Helical" evidence="7">
    <location>
        <begin position="38"/>
        <end position="57"/>
    </location>
</feature>
<feature type="transmembrane region" description="Helical" evidence="7">
    <location>
        <begin position="63"/>
        <end position="83"/>
    </location>
</feature>
<feature type="transmembrane region" description="Helical" evidence="7">
    <location>
        <begin position="191"/>
        <end position="210"/>
    </location>
</feature>